<dbReference type="RefSeq" id="WP_109742148.1">
    <property type="nucleotide sequence ID" value="NZ_QGGO01000005.1"/>
</dbReference>
<gene>
    <name evidence="1" type="ORF">LV89_01395</name>
</gene>
<dbReference type="AlphaFoldDB" id="A0A316EC05"/>
<reference evidence="1 2" key="1">
    <citation type="submission" date="2018-05" db="EMBL/GenBank/DDBJ databases">
        <title>Genomic Encyclopedia of Archaeal and Bacterial Type Strains, Phase II (KMG-II): from individual species to whole genera.</title>
        <authorList>
            <person name="Goeker M."/>
        </authorList>
    </citation>
    <scope>NUCLEOTIDE SEQUENCE [LARGE SCALE GENOMIC DNA]</scope>
    <source>
        <strain evidence="1 2">DSM 22214</strain>
    </source>
</reference>
<name>A0A316EC05_9BACT</name>
<evidence type="ECO:0000313" key="2">
    <source>
        <dbReference type="Proteomes" id="UP000245489"/>
    </source>
</evidence>
<dbReference type="Proteomes" id="UP000245489">
    <property type="component" value="Unassembled WGS sequence"/>
</dbReference>
<sequence>MKAATKLNSMQQFMIQLFDRPVNPKQEADIKQLLASYFAEQVDKEMDELWEVRGMSQTDLDKALNTHKRTKYENAISH</sequence>
<dbReference type="OrthoDB" id="964956at2"/>
<organism evidence="1 2">
    <name type="scientific">Arcicella aurantiaca</name>
    <dbReference type="NCBI Taxonomy" id="591202"/>
    <lineage>
        <taxon>Bacteria</taxon>
        <taxon>Pseudomonadati</taxon>
        <taxon>Bacteroidota</taxon>
        <taxon>Cytophagia</taxon>
        <taxon>Cytophagales</taxon>
        <taxon>Flectobacillaceae</taxon>
        <taxon>Arcicella</taxon>
    </lineage>
</organism>
<comment type="caution">
    <text evidence="1">The sequence shown here is derived from an EMBL/GenBank/DDBJ whole genome shotgun (WGS) entry which is preliminary data.</text>
</comment>
<dbReference type="EMBL" id="QGGO01000005">
    <property type="protein sequence ID" value="PWK27988.1"/>
    <property type="molecule type" value="Genomic_DNA"/>
</dbReference>
<proteinExistence type="predicted"/>
<evidence type="ECO:0000313" key="1">
    <source>
        <dbReference type="EMBL" id="PWK27988.1"/>
    </source>
</evidence>
<protein>
    <submittedName>
        <fullName evidence="1">Uncharacterized protein</fullName>
    </submittedName>
</protein>
<keyword evidence="2" id="KW-1185">Reference proteome</keyword>
<accession>A0A316EC05</accession>